<keyword evidence="5" id="KW-0443">Lipid metabolism</keyword>
<dbReference type="AlphaFoldDB" id="A0A1E3PGD4"/>
<evidence type="ECO:0000313" key="9">
    <source>
        <dbReference type="EMBL" id="ODQ64380.1"/>
    </source>
</evidence>
<keyword evidence="4 8" id="KW-1133">Transmembrane helix</keyword>
<dbReference type="Proteomes" id="UP000095009">
    <property type="component" value="Unassembled WGS sequence"/>
</dbReference>
<evidence type="ECO:0000256" key="7">
    <source>
        <dbReference type="SAM" id="MobiDB-lite"/>
    </source>
</evidence>
<keyword evidence="2 8" id="KW-0812">Transmembrane</keyword>
<dbReference type="OrthoDB" id="4090750at2759"/>
<feature type="compositionally biased region" description="Low complexity" evidence="7">
    <location>
        <begin position="644"/>
        <end position="659"/>
    </location>
</feature>
<dbReference type="Pfam" id="PF06775">
    <property type="entry name" value="Seipin"/>
    <property type="match status" value="1"/>
</dbReference>
<dbReference type="CDD" id="cd23995">
    <property type="entry name" value="Seipin_BSCL2_like"/>
    <property type="match status" value="1"/>
</dbReference>
<dbReference type="STRING" id="857566.A0A1E3PGD4"/>
<feature type="compositionally biased region" description="Basic and acidic residues" evidence="7">
    <location>
        <begin position="496"/>
        <end position="507"/>
    </location>
</feature>
<feature type="compositionally biased region" description="Acidic residues" evidence="7">
    <location>
        <begin position="537"/>
        <end position="549"/>
    </location>
</feature>
<reference evidence="9 10" key="1">
    <citation type="journal article" date="2016" name="Proc. Natl. Acad. Sci. U.S.A.">
        <title>Comparative genomics of biotechnologically important yeasts.</title>
        <authorList>
            <person name="Riley R."/>
            <person name="Haridas S."/>
            <person name="Wolfe K.H."/>
            <person name="Lopes M.R."/>
            <person name="Hittinger C.T."/>
            <person name="Goeker M."/>
            <person name="Salamov A.A."/>
            <person name="Wisecaver J.H."/>
            <person name="Long T.M."/>
            <person name="Calvey C.H."/>
            <person name="Aerts A.L."/>
            <person name="Barry K.W."/>
            <person name="Choi C."/>
            <person name="Clum A."/>
            <person name="Coughlan A.Y."/>
            <person name="Deshpande S."/>
            <person name="Douglass A.P."/>
            <person name="Hanson S.J."/>
            <person name="Klenk H.-P."/>
            <person name="LaButti K.M."/>
            <person name="Lapidus A."/>
            <person name="Lindquist E.A."/>
            <person name="Lipzen A.M."/>
            <person name="Meier-Kolthoff J.P."/>
            <person name="Ohm R.A."/>
            <person name="Otillar R.P."/>
            <person name="Pangilinan J.L."/>
            <person name="Peng Y."/>
            <person name="Rokas A."/>
            <person name="Rosa C.A."/>
            <person name="Scheuner C."/>
            <person name="Sibirny A.A."/>
            <person name="Slot J.C."/>
            <person name="Stielow J.B."/>
            <person name="Sun H."/>
            <person name="Kurtzman C.P."/>
            <person name="Blackwell M."/>
            <person name="Grigoriev I.V."/>
            <person name="Jeffries T.W."/>
        </authorList>
    </citation>
    <scope>NUCLEOTIDE SEQUENCE [LARGE SCALE GENOMIC DNA]</scope>
    <source>
        <strain evidence="9 10">DSM 6958</strain>
    </source>
</reference>
<evidence type="ECO:0000256" key="3">
    <source>
        <dbReference type="ARBA" id="ARBA00022824"/>
    </source>
</evidence>
<proteinExistence type="predicted"/>
<evidence type="ECO:0000256" key="6">
    <source>
        <dbReference type="ARBA" id="ARBA00023136"/>
    </source>
</evidence>
<keyword evidence="3" id="KW-0256">Endoplasmic reticulum</keyword>
<feature type="transmembrane region" description="Helical" evidence="8">
    <location>
        <begin position="334"/>
        <end position="363"/>
    </location>
</feature>
<evidence type="ECO:0000256" key="2">
    <source>
        <dbReference type="ARBA" id="ARBA00022692"/>
    </source>
</evidence>
<dbReference type="GO" id="GO:0006629">
    <property type="term" value="P:lipid metabolic process"/>
    <property type="evidence" value="ECO:0007669"/>
    <property type="project" value="UniProtKB-KW"/>
</dbReference>
<keyword evidence="10" id="KW-1185">Reference proteome</keyword>
<evidence type="ECO:0000256" key="8">
    <source>
        <dbReference type="SAM" id="Phobius"/>
    </source>
</evidence>
<keyword evidence="6 8" id="KW-0472">Membrane</keyword>
<accession>A0A1E3PGD4</accession>
<comment type="subcellular location">
    <subcellularLocation>
        <location evidence="1">Endoplasmic reticulum membrane</location>
        <topology evidence="1">Multi-pass membrane protein</topology>
    </subcellularLocation>
</comment>
<dbReference type="EMBL" id="KV454412">
    <property type="protein sequence ID" value="ODQ64380.1"/>
    <property type="molecule type" value="Genomic_DNA"/>
</dbReference>
<protein>
    <submittedName>
        <fullName evidence="9">Uncharacterized protein</fullName>
    </submittedName>
</protein>
<evidence type="ECO:0000256" key="1">
    <source>
        <dbReference type="ARBA" id="ARBA00004477"/>
    </source>
</evidence>
<name>A0A1E3PGD4_9ASCO</name>
<evidence type="ECO:0000256" key="4">
    <source>
        <dbReference type="ARBA" id="ARBA00022989"/>
    </source>
</evidence>
<feature type="transmembrane region" description="Helical" evidence="8">
    <location>
        <begin position="33"/>
        <end position="57"/>
    </location>
</feature>
<feature type="compositionally biased region" description="Basic and acidic residues" evidence="7">
    <location>
        <begin position="389"/>
        <end position="406"/>
    </location>
</feature>
<feature type="compositionally biased region" description="Basic and acidic residues" evidence="7">
    <location>
        <begin position="368"/>
        <end position="379"/>
    </location>
</feature>
<evidence type="ECO:0000256" key="5">
    <source>
        <dbReference type="ARBA" id="ARBA00023098"/>
    </source>
</evidence>
<feature type="region of interest" description="Disordered" evidence="7">
    <location>
        <begin position="489"/>
        <end position="659"/>
    </location>
</feature>
<gene>
    <name evidence="9" type="ORF">NADFUDRAFT_43380</name>
</gene>
<evidence type="ECO:0000313" key="10">
    <source>
        <dbReference type="Proteomes" id="UP000095009"/>
    </source>
</evidence>
<dbReference type="GO" id="GO:0005789">
    <property type="term" value="C:endoplasmic reticulum membrane"/>
    <property type="evidence" value="ECO:0007669"/>
    <property type="project" value="UniProtKB-SubCell"/>
</dbReference>
<feature type="region of interest" description="Disordered" evidence="7">
    <location>
        <begin position="368"/>
        <end position="412"/>
    </location>
</feature>
<organism evidence="9 10">
    <name type="scientific">Nadsonia fulvescens var. elongata DSM 6958</name>
    <dbReference type="NCBI Taxonomy" id="857566"/>
    <lineage>
        <taxon>Eukaryota</taxon>
        <taxon>Fungi</taxon>
        <taxon>Dikarya</taxon>
        <taxon>Ascomycota</taxon>
        <taxon>Saccharomycotina</taxon>
        <taxon>Dipodascomycetes</taxon>
        <taxon>Dipodascales</taxon>
        <taxon>Dipodascales incertae sedis</taxon>
        <taxon>Nadsonia</taxon>
    </lineage>
</organism>
<dbReference type="GO" id="GO:0140042">
    <property type="term" value="P:lipid droplet formation"/>
    <property type="evidence" value="ECO:0007669"/>
    <property type="project" value="UniProtKB-ARBA"/>
</dbReference>
<sequence length="659" mass="74728">MDFAPIAQSFRQSAEALQRIINIFTSRKALRSYIYVVIALVANICLVILAVLLYLVIYQLYIPHESVVVPIHLDYSAVSDTVYAVTDIFDNSPLHYSKLPDFKPGVSYEVWLNLKVPLTQHNQEMGNFMQKITLIDDLESFREVNALTLPKIKKSLYQPSRWPLSHFDYYSLQPGIKFMELPAADSLKIKSRKDGEEEKIKTVNTPGKSKMILTSVKPGFIKHYSALLCTLKTIVYWPFYVLGFWDQSETVSSHMLSGWRLSPNYNANSKNFDSPANSLATKSYGAFNSEGRFSFNSAKWVITELDRVVDIYEAELEWRVQWEGVRYWMQRHKLLTAISAICFFWSVEFITTLTVAVGIALYFSEPEKEGHGTHDDYRFKVTPQRPQPIRRDSNLDGIEPDRRDRDGDDLDVDPDMVVFEQLFQEESDVEEESNEMEEDPDMVVFEQVFHEDSDHHCPVDDIDFNHGYIPMGRIDTSYKALIAHRSGLSHRGLSSHGKDRNDKREAVDGAWSSGLQRGREDSEWTKLATPEATPAPESDEEETETEIETTTDSSNEGVLSDDEFSKSWSSSYQSTDEFLHDELSAESSESMEEGGHDSQSNEPDQGGYAREAGLVESLLSTGEYENLTTTNPSDLGSGLMASGLTVTPDTTPLPVEEDK</sequence>
<dbReference type="PANTHER" id="PTHR21212">
    <property type="entry name" value="BERNARDINELLI-SEIP CONGENITAL LIPODYSTROPHY 2 HOMOLOG BSCL2 PROTEIN"/>
    <property type="match status" value="1"/>
</dbReference>
<dbReference type="PANTHER" id="PTHR21212:SF0">
    <property type="entry name" value="SEIPIN"/>
    <property type="match status" value="1"/>
</dbReference>
<dbReference type="InterPro" id="IPR009617">
    <property type="entry name" value="Seipin"/>
</dbReference>